<feature type="compositionally biased region" description="Basic residues" evidence="1">
    <location>
        <begin position="1"/>
        <end position="10"/>
    </location>
</feature>
<evidence type="ECO:0000313" key="3">
    <source>
        <dbReference type="Proteomes" id="UP000194159"/>
    </source>
</evidence>
<proteinExistence type="predicted"/>
<gene>
    <name evidence="2" type="ORF">NXC12_PE00387</name>
</gene>
<dbReference type="AlphaFoldDB" id="A0AAN1BNW6"/>
<protein>
    <submittedName>
        <fullName evidence="2">Uncharacterized protein</fullName>
    </submittedName>
</protein>
<organism evidence="2 3">
    <name type="scientific">Rhizobium etli</name>
    <dbReference type="NCBI Taxonomy" id="29449"/>
    <lineage>
        <taxon>Bacteria</taxon>
        <taxon>Pseudomonadati</taxon>
        <taxon>Pseudomonadota</taxon>
        <taxon>Alphaproteobacteria</taxon>
        <taxon>Hyphomicrobiales</taxon>
        <taxon>Rhizobiaceae</taxon>
        <taxon>Rhizobium/Agrobacterium group</taxon>
        <taxon>Rhizobium</taxon>
    </lineage>
</organism>
<name>A0AAN1BNW6_RHIET</name>
<accession>A0AAN1BNW6</accession>
<feature type="region of interest" description="Disordered" evidence="1">
    <location>
        <begin position="1"/>
        <end position="22"/>
    </location>
</feature>
<keyword evidence="2" id="KW-0614">Plasmid</keyword>
<reference evidence="2 3" key="1">
    <citation type="submission" date="2017-04" db="EMBL/GenBank/DDBJ databases">
        <title>Complete genome sequences of Rhizobium genomic linages associated to common bean (phaseolus vulgaris).</title>
        <authorList>
            <person name="Santamaria R.I."/>
            <person name="Bustos P."/>
            <person name="Perez-Carrascal O."/>
            <person name="Martinez-Flores I."/>
            <person name="Juarez S."/>
            <person name="Lozano L."/>
            <person name="Miranda F."/>
            <person name="Vinuesa P."/>
            <person name="Martinez-Romero E."/>
            <person name="Cevallos M.A."/>
            <person name="Romero D."/>
            <person name="Davila G."/>
            <person name="Gonzalez V."/>
        </authorList>
    </citation>
    <scope>NUCLEOTIDE SEQUENCE [LARGE SCALE GENOMIC DNA]</scope>
    <source>
        <strain evidence="2 3">NXC12</strain>
        <plasmid evidence="3">pretnxc12e</plasmid>
    </source>
</reference>
<evidence type="ECO:0000313" key="2">
    <source>
        <dbReference type="EMBL" id="ARQ13982.1"/>
    </source>
</evidence>
<sequence length="79" mass="8847">MESHLRKTARRTVPAQVRPGPTRRGVAVAIEEVKQSIRLSMISRKSETGVRAKSDERTGSEKADILQDFAITQRADEIE</sequence>
<geneLocation type="plasmid" evidence="3">
    <name>pretnxc12e</name>
</geneLocation>
<dbReference type="Proteomes" id="UP000194159">
    <property type="component" value="Plasmid pRetNXC12e"/>
</dbReference>
<dbReference type="EMBL" id="CP020911">
    <property type="protein sequence ID" value="ARQ13982.1"/>
    <property type="molecule type" value="Genomic_DNA"/>
</dbReference>
<evidence type="ECO:0000256" key="1">
    <source>
        <dbReference type="SAM" id="MobiDB-lite"/>
    </source>
</evidence>